<keyword evidence="2" id="KW-1185">Reference proteome</keyword>
<evidence type="ECO:0000313" key="2">
    <source>
        <dbReference type="Proteomes" id="UP001431784"/>
    </source>
</evidence>
<evidence type="ECO:0008006" key="3">
    <source>
        <dbReference type="Google" id="ProtNLM"/>
    </source>
</evidence>
<proteinExistence type="predicted"/>
<protein>
    <recommendedName>
        <fullName evidence="3">GNAT family N-acetyltransferase</fullName>
    </recommendedName>
</protein>
<organism evidence="1 2">
    <name type="scientific">Roseinatronobacter alkalisoli</name>
    <dbReference type="NCBI Taxonomy" id="3028235"/>
    <lineage>
        <taxon>Bacteria</taxon>
        <taxon>Pseudomonadati</taxon>
        <taxon>Pseudomonadota</taxon>
        <taxon>Alphaproteobacteria</taxon>
        <taxon>Rhodobacterales</taxon>
        <taxon>Paracoccaceae</taxon>
        <taxon>Roseinatronobacter</taxon>
    </lineage>
</organism>
<dbReference type="EMBL" id="JAQZSM010000052">
    <property type="protein sequence ID" value="MDD7973737.1"/>
    <property type="molecule type" value="Genomic_DNA"/>
</dbReference>
<reference evidence="1" key="1">
    <citation type="submission" date="2023-02" db="EMBL/GenBank/DDBJ databases">
        <title>Description of Roseinatronobacter alkalisoli sp. nov., an alkaliphilic bacerium isolated from soda soil.</title>
        <authorList>
            <person name="Wei W."/>
        </authorList>
    </citation>
    <scope>NUCLEOTIDE SEQUENCE</scope>
    <source>
        <strain evidence="1">HJB301</strain>
    </source>
</reference>
<dbReference type="Proteomes" id="UP001431784">
    <property type="component" value="Unassembled WGS sequence"/>
</dbReference>
<evidence type="ECO:0000313" key="1">
    <source>
        <dbReference type="EMBL" id="MDD7973737.1"/>
    </source>
</evidence>
<sequence>MSEPMSYALSVAIPAPNLRDWLSAPCPGPERWNDWHNLQISLESGLFELAARQRGRQIGAILAELVRPVPGGWHFSWTDGWLELVALEGSDNWSVHMLYLSAFRAMGYHGAGPGEAVAHGYVWREGLSDWGLEIGHFGETRLSAGLEPGARTRLDALVLPFVASARAGETGIARNDLDFWRRR</sequence>
<gene>
    <name evidence="1" type="ORF">PUT78_21995</name>
</gene>
<comment type="caution">
    <text evidence="1">The sequence shown here is derived from an EMBL/GenBank/DDBJ whole genome shotgun (WGS) entry which is preliminary data.</text>
</comment>
<name>A0ABT5TF35_9RHOB</name>
<dbReference type="RefSeq" id="WP_274354398.1">
    <property type="nucleotide sequence ID" value="NZ_JAQZSM010000052.1"/>
</dbReference>
<accession>A0ABT5TF35</accession>